<proteinExistence type="predicted"/>
<dbReference type="PANTHER" id="PTHR43737">
    <property type="entry name" value="BLL7424 PROTEIN"/>
    <property type="match status" value="1"/>
</dbReference>
<reference evidence="1" key="1">
    <citation type="submission" date="2021-11" db="EMBL/GenBank/DDBJ databases">
        <title>Genome sequence.</title>
        <authorList>
            <person name="Sun Q."/>
        </authorList>
    </citation>
    <scope>NUCLEOTIDE SEQUENCE</scope>
    <source>
        <strain evidence="1">JC732</strain>
    </source>
</reference>
<dbReference type="InterPro" id="IPR017850">
    <property type="entry name" value="Alkaline_phosphatase_core_sf"/>
</dbReference>
<dbReference type="Pfam" id="PF07394">
    <property type="entry name" value="DUF1501"/>
    <property type="match status" value="1"/>
</dbReference>
<sequence>MNLYNHAQAAAVSRRTFLSNVGFGLGTTALASLMAGDSLAAGSAPAAGIPGQPGLPHFQPRIKRVIFLCMSGGPSQFETFDNKPELTRLDGQAMPESYTAGQPIAQLQGQELKCLGAMTKFNKYGEGGVEISDFLPYHAKMADDICVVRSMVTEQINHDPAHTFMNTGTAISGRPSMGAWINYGLGSETNELPGFVVLSSVGGRNPQPIASRQWGTGFLPSRYQGVEFSSTGDPVSYVRNPPGVNVGQQRQIVDAVGQLNRNRLDQLQDPEIATRISAYEMAYRMQMSVPELTDMSDEPQSVLDMYGAKPGDGSFASNCLLARRLAERGVRFIHLYHRGWDHHGDLKKFMGVCCGLTDQPTYALVQDLKQRGMLEDTLIVWGGEFGRTPMFQGKGGVGRDHHIKGFSMWMAGGPIKGGTTHGATDDLGYNAVENVVHVRDLHATMLHLLGIDHHRFSVKFQGLDMKLTGVEPARVVKEVIA</sequence>
<organism evidence="1 2">
    <name type="scientific">Blastopirellula sediminis</name>
    <dbReference type="NCBI Taxonomy" id="2894196"/>
    <lineage>
        <taxon>Bacteria</taxon>
        <taxon>Pseudomonadati</taxon>
        <taxon>Planctomycetota</taxon>
        <taxon>Planctomycetia</taxon>
        <taxon>Pirellulales</taxon>
        <taxon>Pirellulaceae</taxon>
        <taxon>Blastopirellula</taxon>
    </lineage>
</organism>
<gene>
    <name evidence="1" type="ORF">LOC68_14410</name>
</gene>
<dbReference type="SUPFAM" id="SSF53649">
    <property type="entry name" value="Alkaline phosphatase-like"/>
    <property type="match status" value="1"/>
</dbReference>
<evidence type="ECO:0000313" key="1">
    <source>
        <dbReference type="EMBL" id="MCC9629583.1"/>
    </source>
</evidence>
<dbReference type="InterPro" id="IPR006311">
    <property type="entry name" value="TAT_signal"/>
</dbReference>
<dbReference type="EMBL" id="JAJKFT010000010">
    <property type="protein sequence ID" value="MCC9629583.1"/>
    <property type="molecule type" value="Genomic_DNA"/>
</dbReference>
<protein>
    <submittedName>
        <fullName evidence="1">DUF1501 domain-containing protein</fullName>
    </submittedName>
</protein>
<name>A0A9X1MM35_9BACT</name>
<dbReference type="PANTHER" id="PTHR43737:SF1">
    <property type="entry name" value="DUF1501 DOMAIN-CONTAINING PROTEIN"/>
    <property type="match status" value="1"/>
</dbReference>
<dbReference type="PROSITE" id="PS51318">
    <property type="entry name" value="TAT"/>
    <property type="match status" value="1"/>
</dbReference>
<comment type="caution">
    <text evidence="1">The sequence shown here is derived from an EMBL/GenBank/DDBJ whole genome shotgun (WGS) entry which is preliminary data.</text>
</comment>
<accession>A0A9X1MM35</accession>
<dbReference type="RefSeq" id="WP_230219971.1">
    <property type="nucleotide sequence ID" value="NZ_JAJKFT010000010.1"/>
</dbReference>
<dbReference type="Proteomes" id="UP001139103">
    <property type="component" value="Unassembled WGS sequence"/>
</dbReference>
<keyword evidence="2" id="KW-1185">Reference proteome</keyword>
<dbReference type="AlphaFoldDB" id="A0A9X1MM35"/>
<dbReference type="InterPro" id="IPR010869">
    <property type="entry name" value="DUF1501"/>
</dbReference>
<evidence type="ECO:0000313" key="2">
    <source>
        <dbReference type="Proteomes" id="UP001139103"/>
    </source>
</evidence>